<evidence type="ECO:0000256" key="1">
    <source>
        <dbReference type="ARBA" id="ARBA00022603"/>
    </source>
</evidence>
<feature type="region of interest" description="Disordered" evidence="7">
    <location>
        <begin position="906"/>
        <end position="940"/>
    </location>
</feature>
<keyword evidence="2" id="KW-0808">Transferase</keyword>
<dbReference type="InterPro" id="IPR041355">
    <property type="entry name" value="Pre-SET_CXC"/>
</dbReference>
<feature type="domain" description="CXC" evidence="9">
    <location>
        <begin position="411"/>
        <end position="525"/>
    </location>
</feature>
<gene>
    <name evidence="10" type="ORF">CHC_T00007737001</name>
</gene>
<dbReference type="PANTHER" id="PTHR45747:SF4">
    <property type="entry name" value="HISTONE-LYSINE N-METHYLTRANSFERASE E(Z)"/>
    <property type="match status" value="1"/>
</dbReference>
<keyword evidence="5" id="KW-0804">Transcription</keyword>
<feature type="domain" description="SET" evidence="8">
    <location>
        <begin position="535"/>
        <end position="650"/>
    </location>
</feature>
<evidence type="ECO:0000256" key="4">
    <source>
        <dbReference type="ARBA" id="ARBA00023015"/>
    </source>
</evidence>
<feature type="region of interest" description="Disordered" evidence="7">
    <location>
        <begin position="1005"/>
        <end position="1035"/>
    </location>
</feature>
<dbReference type="GO" id="GO:0003682">
    <property type="term" value="F:chromatin binding"/>
    <property type="evidence" value="ECO:0007669"/>
    <property type="project" value="TreeGrafter"/>
</dbReference>
<dbReference type="SMART" id="SM00317">
    <property type="entry name" value="SET"/>
    <property type="match status" value="1"/>
</dbReference>
<dbReference type="InterPro" id="IPR026489">
    <property type="entry name" value="CXC_dom"/>
</dbReference>
<accession>R7QRS4</accession>
<keyword evidence="11" id="KW-1185">Reference proteome</keyword>
<dbReference type="InterPro" id="IPR046341">
    <property type="entry name" value="SET_dom_sf"/>
</dbReference>
<dbReference type="GO" id="GO:0031507">
    <property type="term" value="P:heterochromatin formation"/>
    <property type="evidence" value="ECO:0007669"/>
    <property type="project" value="TreeGrafter"/>
</dbReference>
<protein>
    <recommendedName>
        <fullName evidence="12">SET domain-containing protein</fullName>
    </recommendedName>
</protein>
<evidence type="ECO:0000313" key="10">
    <source>
        <dbReference type="EMBL" id="CDF41197.1"/>
    </source>
</evidence>
<organism evidence="10 11">
    <name type="scientific">Chondrus crispus</name>
    <name type="common">Carrageen Irish moss</name>
    <name type="synonym">Polymorpha crispa</name>
    <dbReference type="NCBI Taxonomy" id="2769"/>
    <lineage>
        <taxon>Eukaryota</taxon>
        <taxon>Rhodophyta</taxon>
        <taxon>Florideophyceae</taxon>
        <taxon>Rhodymeniophycidae</taxon>
        <taxon>Gigartinales</taxon>
        <taxon>Gigartinaceae</taxon>
        <taxon>Chondrus</taxon>
    </lineage>
</organism>
<feature type="compositionally biased region" description="Polar residues" evidence="7">
    <location>
        <begin position="1107"/>
        <end position="1117"/>
    </location>
</feature>
<dbReference type="Pfam" id="PF00856">
    <property type="entry name" value="SET"/>
    <property type="match status" value="1"/>
</dbReference>
<evidence type="ECO:0000256" key="5">
    <source>
        <dbReference type="ARBA" id="ARBA00023163"/>
    </source>
</evidence>
<dbReference type="PROSITE" id="PS51633">
    <property type="entry name" value="CXC"/>
    <property type="match status" value="1"/>
</dbReference>
<evidence type="ECO:0000259" key="9">
    <source>
        <dbReference type="PROSITE" id="PS51633"/>
    </source>
</evidence>
<dbReference type="GO" id="GO:0140951">
    <property type="term" value="F:histone H3K27 trimethyltransferase activity"/>
    <property type="evidence" value="ECO:0007669"/>
    <property type="project" value="UniProtKB-EC"/>
</dbReference>
<feature type="compositionally biased region" description="Basic residues" evidence="7">
    <location>
        <begin position="397"/>
        <end position="412"/>
    </location>
</feature>
<dbReference type="GO" id="GO:0005634">
    <property type="term" value="C:nucleus"/>
    <property type="evidence" value="ECO:0007669"/>
    <property type="project" value="TreeGrafter"/>
</dbReference>
<reference evidence="11" key="1">
    <citation type="journal article" date="2013" name="Proc. Natl. Acad. Sci. U.S.A.">
        <title>Genome structure and metabolic features in the red seaweed Chondrus crispus shed light on evolution of the Archaeplastida.</title>
        <authorList>
            <person name="Collen J."/>
            <person name="Porcel B."/>
            <person name="Carre W."/>
            <person name="Ball S.G."/>
            <person name="Chaparro C."/>
            <person name="Tonon T."/>
            <person name="Barbeyron T."/>
            <person name="Michel G."/>
            <person name="Noel B."/>
            <person name="Valentin K."/>
            <person name="Elias M."/>
            <person name="Artiguenave F."/>
            <person name="Arun A."/>
            <person name="Aury J.M."/>
            <person name="Barbosa-Neto J.F."/>
            <person name="Bothwell J.H."/>
            <person name="Bouget F.Y."/>
            <person name="Brillet L."/>
            <person name="Cabello-Hurtado F."/>
            <person name="Capella-Gutierrez S."/>
            <person name="Charrier B."/>
            <person name="Cladiere L."/>
            <person name="Cock J.M."/>
            <person name="Coelho S.M."/>
            <person name="Colleoni C."/>
            <person name="Czjzek M."/>
            <person name="Da Silva C."/>
            <person name="Delage L."/>
            <person name="Denoeud F."/>
            <person name="Deschamps P."/>
            <person name="Dittami S.M."/>
            <person name="Gabaldon T."/>
            <person name="Gachon C.M."/>
            <person name="Groisillier A."/>
            <person name="Herve C."/>
            <person name="Jabbari K."/>
            <person name="Katinka M."/>
            <person name="Kloareg B."/>
            <person name="Kowalczyk N."/>
            <person name="Labadie K."/>
            <person name="Leblanc C."/>
            <person name="Lopez P.J."/>
            <person name="McLachlan D.H."/>
            <person name="Meslet-Cladiere L."/>
            <person name="Moustafa A."/>
            <person name="Nehr Z."/>
            <person name="Nyvall Collen P."/>
            <person name="Panaud O."/>
            <person name="Partensky F."/>
            <person name="Poulain J."/>
            <person name="Rensing S.A."/>
            <person name="Rousvoal S."/>
            <person name="Samson G."/>
            <person name="Symeonidi A."/>
            <person name="Weissenbach J."/>
            <person name="Zambounis A."/>
            <person name="Wincker P."/>
            <person name="Boyen C."/>
        </authorList>
    </citation>
    <scope>NUCLEOTIDE SEQUENCE [LARGE SCALE GENOMIC DNA]</scope>
    <source>
        <strain evidence="11">cv. Stackhouse</strain>
    </source>
</reference>
<evidence type="ECO:0000259" key="8">
    <source>
        <dbReference type="PROSITE" id="PS50280"/>
    </source>
</evidence>
<dbReference type="AlphaFoldDB" id="R7QRS4"/>
<dbReference type="InterPro" id="IPR001214">
    <property type="entry name" value="SET_dom"/>
</dbReference>
<evidence type="ECO:0008006" key="12">
    <source>
        <dbReference type="Google" id="ProtNLM"/>
    </source>
</evidence>
<dbReference type="Pfam" id="PF18264">
    <property type="entry name" value="preSET_CXC"/>
    <property type="match status" value="1"/>
</dbReference>
<dbReference type="Gene3D" id="2.170.270.10">
    <property type="entry name" value="SET domain"/>
    <property type="match status" value="1"/>
</dbReference>
<proteinExistence type="predicted"/>
<dbReference type="STRING" id="2769.R7QRS4"/>
<dbReference type="InterPro" id="IPR045318">
    <property type="entry name" value="EZH1/2-like"/>
</dbReference>
<feature type="region of interest" description="Disordered" evidence="7">
    <location>
        <begin position="109"/>
        <end position="141"/>
    </location>
</feature>
<feature type="region of interest" description="Disordered" evidence="7">
    <location>
        <begin position="1056"/>
        <end position="1188"/>
    </location>
</feature>
<evidence type="ECO:0000256" key="7">
    <source>
        <dbReference type="SAM" id="MobiDB-lite"/>
    </source>
</evidence>
<dbReference type="GO" id="GO:0032259">
    <property type="term" value="P:methylation"/>
    <property type="evidence" value="ECO:0007669"/>
    <property type="project" value="UniProtKB-KW"/>
</dbReference>
<dbReference type="RefSeq" id="XP_005711491.1">
    <property type="nucleotide sequence ID" value="XM_005711434.1"/>
</dbReference>
<dbReference type="CDD" id="cd10519">
    <property type="entry name" value="SET_EZH"/>
    <property type="match status" value="1"/>
</dbReference>
<dbReference type="Proteomes" id="UP000012073">
    <property type="component" value="Unassembled WGS sequence"/>
</dbReference>
<dbReference type="OrthoDB" id="6141102at2759"/>
<evidence type="ECO:0000256" key="2">
    <source>
        <dbReference type="ARBA" id="ARBA00022679"/>
    </source>
</evidence>
<dbReference type="GeneID" id="17319202"/>
<sequence length="1188" mass="131961">MRGTEHLPCRPDVATAAKAAFAIQRLGKRCWVGKPGIPPPGVAWVRTQANVAVPEKYEHDFHVPYLGESDAMIDSSNTLAMDLFQQDLEEDGNDSEIEEFNYNIYAVNEGPSDIPKPPKQTGDTPKKELRSSSLRTEASPTEVAEKVVPTYMLKQAIPVWDRAAKRVALRDIMDRLGTENLESIKTVISDVFKLEGSHLVASYQANVLMRKKLWQMQYDEERGKKEMHVDVVKHARREMKTCPSDVLKSKSIPFFVCRQCYTYVCSLHGYQNDARPVKKPYDKSKKEVLGEEAAAEIEAKCEDHDSSKCWFGQLNEDDCVEWVSNLVANPSSWNDIHSVVRELFETFGHDPCRITSMLKAFIPQISSKVRFTCFRVGYLCRQFFSQTTGAMKAPPARTKKPQSKWTKSRSRRPAQEIESMQGGKRLDYVPCRHDGACTTKNCICMQSGLLCEKFCGCNHTHVQNRKLQYTCSNAFRGCACKAASACASKACFCFSMNRECDPDLCRQCHECRESPLPSGKNWSCTNEGLQMNEKQRIVVGHSKVHGWGAFAVRDIAKNEIIGEYVGELIKQEEAERRGRVYDEINYSFLFNTTQDYALDSTRMGNKLRYCNHSIRPNCEPKVMRVGGDVRVGLYAKRNIARNEELFFNYGYNDGPAWAMQGKGKHSAASKKKTAKRVSPSDAESEEILPVSSRKRKHLEEDNDDEHPILLSDAEEDYPRLAPPKITIPSRPRQRTMPRAAEVNRRHSVSGIAEARKLSEDSIVQRRSVNHSNTGEPAVMGRSLWRGVLRRVSGGAAKIVEANTAILSENDNCPLTSDKASVVAECQKQEDNISPFDAKKQERQNSSLASATRADEGIPANNAAPQKSYILKLAGSNECSEKEGNVVSSKGPLALNNHVKTVASTIAQEHADKRRKVATPDDFKDKRMDIDDGDDGKGEKRPVVSQHIAGVGRIAGQAEASLSHGPESFEAPNARASVPHLDSNWENNCNGTTPPSASEKEENIISKIGLPDNEPKILNSTSRKRTRPSDGKEGSYVGSSVACLFQTTLTAAKRQKLLGADKPTPSESHDYDHDIADHERSSKAPRMNGVLKLFTEGDRSPAAKLRTIGSNKEQSNTLGPKRLSQPHPQKQDGPSRPAGKKQAKENGALGSSEDDGTDEAVPVVNLVSDDDEVGARAGTNEHNFSNWFT</sequence>
<feature type="region of interest" description="Disordered" evidence="7">
    <location>
        <begin position="719"/>
        <end position="747"/>
    </location>
</feature>
<feature type="region of interest" description="Disordered" evidence="7">
    <location>
        <begin position="391"/>
        <end position="419"/>
    </location>
</feature>
<feature type="compositionally biased region" description="Basic residues" evidence="7">
    <location>
        <begin position="662"/>
        <end position="675"/>
    </location>
</feature>
<keyword evidence="4" id="KW-0805">Transcription regulation</keyword>
<dbReference type="PANTHER" id="PTHR45747">
    <property type="entry name" value="HISTONE-LYSINE N-METHYLTRANSFERASE E(Z)"/>
    <property type="match status" value="1"/>
</dbReference>
<comment type="catalytic activity">
    <reaction evidence="6">
        <text>L-lysyl(27)-[histone H3] + 3 S-adenosyl-L-methionine = N(6),N(6),N(6)-trimethyl-L-lysyl(27)-[histone H3] + 3 S-adenosyl-L-homocysteine + 3 H(+)</text>
        <dbReference type="Rhea" id="RHEA:60292"/>
        <dbReference type="Rhea" id="RHEA-COMP:15535"/>
        <dbReference type="Rhea" id="RHEA-COMP:15548"/>
        <dbReference type="ChEBI" id="CHEBI:15378"/>
        <dbReference type="ChEBI" id="CHEBI:29969"/>
        <dbReference type="ChEBI" id="CHEBI:57856"/>
        <dbReference type="ChEBI" id="CHEBI:59789"/>
        <dbReference type="ChEBI" id="CHEBI:61961"/>
        <dbReference type="EC" id="2.1.1.356"/>
    </reaction>
</comment>
<feature type="compositionally biased region" description="Basic and acidic residues" evidence="7">
    <location>
        <begin position="832"/>
        <end position="842"/>
    </location>
</feature>
<dbReference type="PROSITE" id="PS50280">
    <property type="entry name" value="SET"/>
    <property type="match status" value="1"/>
</dbReference>
<evidence type="ECO:0000256" key="6">
    <source>
        <dbReference type="ARBA" id="ARBA00048568"/>
    </source>
</evidence>
<dbReference type="Gramene" id="CDF41197">
    <property type="protein sequence ID" value="CDF41197"/>
    <property type="gene ID" value="CHC_T00007737001"/>
</dbReference>
<evidence type="ECO:0000313" key="11">
    <source>
        <dbReference type="Proteomes" id="UP000012073"/>
    </source>
</evidence>
<feature type="compositionally biased region" description="Basic and acidic residues" evidence="7">
    <location>
        <begin position="1066"/>
        <end position="1081"/>
    </location>
</feature>
<feature type="region of interest" description="Disordered" evidence="7">
    <location>
        <begin position="832"/>
        <end position="860"/>
    </location>
</feature>
<feature type="compositionally biased region" description="Polar residues" evidence="7">
    <location>
        <begin position="1179"/>
        <end position="1188"/>
    </location>
</feature>
<dbReference type="EMBL" id="HG002320">
    <property type="protein sequence ID" value="CDF41197.1"/>
    <property type="molecule type" value="Genomic_DNA"/>
</dbReference>
<feature type="compositionally biased region" description="Basic and acidic residues" evidence="7">
    <location>
        <begin position="917"/>
        <end position="940"/>
    </location>
</feature>
<evidence type="ECO:0000256" key="3">
    <source>
        <dbReference type="ARBA" id="ARBA00022691"/>
    </source>
</evidence>
<keyword evidence="3" id="KW-0949">S-adenosyl-L-methionine</keyword>
<dbReference type="KEGG" id="ccp:CHC_T00007737001"/>
<keyword evidence="1" id="KW-0489">Methyltransferase</keyword>
<feature type="region of interest" description="Disordered" evidence="7">
    <location>
        <begin position="661"/>
        <end position="705"/>
    </location>
</feature>
<dbReference type="SUPFAM" id="SSF82199">
    <property type="entry name" value="SET domain"/>
    <property type="match status" value="1"/>
</dbReference>
<name>R7QRS4_CHOCR</name>